<proteinExistence type="inferred from homology"/>
<gene>
    <name evidence="6 8" type="primary">rnpA</name>
    <name evidence="8" type="ORF">GS399_14710</name>
</gene>
<dbReference type="EC" id="3.1.26.5" evidence="6 7"/>
<evidence type="ECO:0000256" key="2">
    <source>
        <dbReference type="ARBA" id="ARBA00022722"/>
    </source>
</evidence>
<protein>
    <recommendedName>
        <fullName evidence="6 7">Ribonuclease P protein component</fullName>
        <shortName evidence="6">RNase P protein</shortName>
        <shortName evidence="6">RNaseP protein</shortName>
        <ecNumber evidence="6 7">3.1.26.5</ecNumber>
    </recommendedName>
    <alternativeName>
        <fullName evidence="6">Protein C5</fullName>
    </alternativeName>
</protein>
<dbReference type="GO" id="GO:0004526">
    <property type="term" value="F:ribonuclease P activity"/>
    <property type="evidence" value="ECO:0007669"/>
    <property type="project" value="UniProtKB-UniRule"/>
</dbReference>
<evidence type="ECO:0000256" key="4">
    <source>
        <dbReference type="ARBA" id="ARBA00022801"/>
    </source>
</evidence>
<dbReference type="RefSeq" id="WP_160845407.1">
    <property type="nucleotide sequence ID" value="NZ_WVHT01000007.1"/>
</dbReference>
<evidence type="ECO:0000256" key="7">
    <source>
        <dbReference type="NCBIfam" id="TIGR00188"/>
    </source>
</evidence>
<evidence type="ECO:0000256" key="3">
    <source>
        <dbReference type="ARBA" id="ARBA00022759"/>
    </source>
</evidence>
<dbReference type="Gene3D" id="3.30.230.10">
    <property type="match status" value="1"/>
</dbReference>
<dbReference type="SUPFAM" id="SSF54211">
    <property type="entry name" value="Ribosomal protein S5 domain 2-like"/>
    <property type="match status" value="1"/>
</dbReference>
<evidence type="ECO:0000256" key="6">
    <source>
        <dbReference type="HAMAP-Rule" id="MF_00227"/>
    </source>
</evidence>
<dbReference type="InterPro" id="IPR020568">
    <property type="entry name" value="Ribosomal_Su5_D2-typ_SF"/>
</dbReference>
<comment type="function">
    <text evidence="6">RNaseP catalyzes the removal of the 5'-leader sequence from pre-tRNA to produce the mature 5'-terminus. It can also cleave other RNA substrates such as 4.5S RNA. The protein component plays an auxiliary but essential role in vivo by binding to the 5'-leader sequence and broadening the substrate specificity of the ribozyme.</text>
</comment>
<keyword evidence="9" id="KW-1185">Reference proteome</keyword>
<dbReference type="HAMAP" id="MF_00227">
    <property type="entry name" value="RNase_P"/>
    <property type="match status" value="1"/>
</dbReference>
<evidence type="ECO:0000256" key="1">
    <source>
        <dbReference type="ARBA" id="ARBA00022694"/>
    </source>
</evidence>
<evidence type="ECO:0000313" key="9">
    <source>
        <dbReference type="Proteomes" id="UP000466586"/>
    </source>
</evidence>
<keyword evidence="4 6" id="KW-0378">Hydrolase</keyword>
<dbReference type="PANTHER" id="PTHR33992:SF1">
    <property type="entry name" value="RIBONUCLEASE P PROTEIN COMPONENT"/>
    <property type="match status" value="1"/>
</dbReference>
<keyword evidence="5 6" id="KW-0694">RNA-binding</keyword>
<dbReference type="GO" id="GO:0042781">
    <property type="term" value="F:3'-tRNA processing endoribonuclease activity"/>
    <property type="evidence" value="ECO:0007669"/>
    <property type="project" value="TreeGrafter"/>
</dbReference>
<dbReference type="GO" id="GO:0000049">
    <property type="term" value="F:tRNA binding"/>
    <property type="evidence" value="ECO:0007669"/>
    <property type="project" value="UniProtKB-UniRule"/>
</dbReference>
<dbReference type="EMBL" id="WVHT01000007">
    <property type="protein sequence ID" value="MXV52227.1"/>
    <property type="molecule type" value="Genomic_DNA"/>
</dbReference>
<dbReference type="GO" id="GO:0001682">
    <property type="term" value="P:tRNA 5'-leader removal"/>
    <property type="evidence" value="ECO:0007669"/>
    <property type="project" value="UniProtKB-UniRule"/>
</dbReference>
<keyword evidence="1 6" id="KW-0819">tRNA processing</keyword>
<organism evidence="8 9">
    <name type="scientific">Hufsiella arboris</name>
    <dbReference type="NCBI Taxonomy" id="2695275"/>
    <lineage>
        <taxon>Bacteria</taxon>
        <taxon>Pseudomonadati</taxon>
        <taxon>Bacteroidota</taxon>
        <taxon>Sphingobacteriia</taxon>
        <taxon>Sphingobacteriales</taxon>
        <taxon>Sphingobacteriaceae</taxon>
        <taxon>Hufsiella</taxon>
    </lineage>
</organism>
<dbReference type="GO" id="GO:0030677">
    <property type="term" value="C:ribonuclease P complex"/>
    <property type="evidence" value="ECO:0007669"/>
    <property type="project" value="TreeGrafter"/>
</dbReference>
<evidence type="ECO:0000313" key="8">
    <source>
        <dbReference type="EMBL" id="MXV52227.1"/>
    </source>
</evidence>
<comment type="catalytic activity">
    <reaction evidence="6">
        <text>Endonucleolytic cleavage of RNA, removing 5'-extranucleotides from tRNA precursor.</text>
        <dbReference type="EC" id="3.1.26.5"/>
    </reaction>
</comment>
<dbReference type="Proteomes" id="UP000466586">
    <property type="component" value="Unassembled WGS sequence"/>
</dbReference>
<dbReference type="AlphaFoldDB" id="A0A7K1YCB6"/>
<dbReference type="InterPro" id="IPR000100">
    <property type="entry name" value="RNase_P"/>
</dbReference>
<dbReference type="PANTHER" id="PTHR33992">
    <property type="entry name" value="RIBONUCLEASE P PROTEIN COMPONENT"/>
    <property type="match status" value="1"/>
</dbReference>
<keyword evidence="2 6" id="KW-0540">Nuclease</keyword>
<keyword evidence="3 6" id="KW-0255">Endonuclease</keyword>
<sequence length="130" mass="15391">MYTFKKEERLCSEKLIQGLFSSGSSFILYPFRITWMAASDESAQLVRVVISVPKRNFKRAVDRNVIKRRIREAYRLNKQELLYQQIEGKNRIVLSIHYVGKEIFPFSFVEKKLKSTLLKLSDEFHEKVVD</sequence>
<comment type="subunit">
    <text evidence="6">Consists of a catalytic RNA component (M1 or rnpB) and a protein subunit.</text>
</comment>
<dbReference type="Pfam" id="PF00825">
    <property type="entry name" value="Ribonuclease_P"/>
    <property type="match status" value="1"/>
</dbReference>
<accession>A0A7K1YCB6</accession>
<dbReference type="NCBIfam" id="TIGR00188">
    <property type="entry name" value="rnpA"/>
    <property type="match status" value="1"/>
</dbReference>
<name>A0A7K1YCB6_9SPHI</name>
<comment type="similarity">
    <text evidence="6">Belongs to the RnpA family.</text>
</comment>
<comment type="caution">
    <text evidence="8">The sequence shown here is derived from an EMBL/GenBank/DDBJ whole genome shotgun (WGS) entry which is preliminary data.</text>
</comment>
<evidence type="ECO:0000256" key="5">
    <source>
        <dbReference type="ARBA" id="ARBA00022884"/>
    </source>
</evidence>
<dbReference type="InterPro" id="IPR014721">
    <property type="entry name" value="Ribsml_uS5_D2-typ_fold_subgr"/>
</dbReference>
<reference evidence="8 9" key="1">
    <citation type="submission" date="2019-11" db="EMBL/GenBank/DDBJ databases">
        <title>Pedobacter sp. HMF7647 Genome sequencing and assembly.</title>
        <authorList>
            <person name="Kang H."/>
            <person name="Kim H."/>
            <person name="Joh K."/>
        </authorList>
    </citation>
    <scope>NUCLEOTIDE SEQUENCE [LARGE SCALE GENOMIC DNA]</scope>
    <source>
        <strain evidence="8 9">HMF7647</strain>
    </source>
</reference>